<proteinExistence type="predicted"/>
<evidence type="ECO:0000313" key="1">
    <source>
        <dbReference type="EMBL" id="CAK1590099.1"/>
    </source>
</evidence>
<evidence type="ECO:0000313" key="2">
    <source>
        <dbReference type="Proteomes" id="UP001314205"/>
    </source>
</evidence>
<reference evidence="1 2" key="1">
    <citation type="submission" date="2023-11" db="EMBL/GenBank/DDBJ databases">
        <authorList>
            <person name="Hedman E."/>
            <person name="Englund M."/>
            <person name="Stromberg M."/>
            <person name="Nyberg Akerstrom W."/>
            <person name="Nylinder S."/>
            <person name="Jareborg N."/>
            <person name="Kallberg Y."/>
            <person name="Kronander E."/>
        </authorList>
    </citation>
    <scope>NUCLEOTIDE SEQUENCE [LARGE SCALE GENOMIC DNA]</scope>
</reference>
<gene>
    <name evidence="1" type="ORF">PARMNEM_LOCUS10513</name>
</gene>
<comment type="caution">
    <text evidence="1">The sequence shown here is derived from an EMBL/GenBank/DDBJ whole genome shotgun (WGS) entry which is preliminary data.</text>
</comment>
<accession>A0AAV1L560</accession>
<evidence type="ECO:0008006" key="3">
    <source>
        <dbReference type="Google" id="ProtNLM"/>
    </source>
</evidence>
<dbReference type="Proteomes" id="UP001314205">
    <property type="component" value="Unassembled WGS sequence"/>
</dbReference>
<keyword evidence="2" id="KW-1185">Reference proteome</keyword>
<organism evidence="1 2">
    <name type="scientific">Parnassius mnemosyne</name>
    <name type="common">clouded apollo</name>
    <dbReference type="NCBI Taxonomy" id="213953"/>
    <lineage>
        <taxon>Eukaryota</taxon>
        <taxon>Metazoa</taxon>
        <taxon>Ecdysozoa</taxon>
        <taxon>Arthropoda</taxon>
        <taxon>Hexapoda</taxon>
        <taxon>Insecta</taxon>
        <taxon>Pterygota</taxon>
        <taxon>Neoptera</taxon>
        <taxon>Endopterygota</taxon>
        <taxon>Lepidoptera</taxon>
        <taxon>Glossata</taxon>
        <taxon>Ditrysia</taxon>
        <taxon>Papilionoidea</taxon>
        <taxon>Papilionidae</taxon>
        <taxon>Parnassiinae</taxon>
        <taxon>Parnassini</taxon>
        <taxon>Parnassius</taxon>
        <taxon>Driopa</taxon>
    </lineage>
</organism>
<name>A0AAV1L560_9NEOP</name>
<dbReference type="AlphaFoldDB" id="A0AAV1L560"/>
<sequence length="112" mass="12717">MACLISFAPASIIITHTACFPHRHQRRSGYRVAPSASSLTTAQTDLNRGVMWAALSSSHKRNAPKPKSRYQNSEVLWVFNRIAPNYHTEHRRSPLFPNYHHSITAASLIMYI</sequence>
<protein>
    <recommendedName>
        <fullName evidence="3">Secreted protein</fullName>
    </recommendedName>
</protein>
<dbReference type="EMBL" id="CAVLGL010000085">
    <property type="protein sequence ID" value="CAK1590099.1"/>
    <property type="molecule type" value="Genomic_DNA"/>
</dbReference>